<reference evidence="1" key="1">
    <citation type="journal article" date="2019" name="Environ. Microbiol.">
        <title>Fungal ecological strategies reflected in gene transcription - a case study of two litter decomposers.</title>
        <authorList>
            <person name="Barbi F."/>
            <person name="Kohler A."/>
            <person name="Barry K."/>
            <person name="Baskaran P."/>
            <person name="Daum C."/>
            <person name="Fauchery L."/>
            <person name="Ihrmark K."/>
            <person name="Kuo A."/>
            <person name="LaButti K."/>
            <person name="Lipzen A."/>
            <person name="Morin E."/>
            <person name="Grigoriev I.V."/>
            <person name="Henrissat B."/>
            <person name="Lindahl B."/>
            <person name="Martin F."/>
        </authorList>
    </citation>
    <scope>NUCLEOTIDE SEQUENCE</scope>
    <source>
        <strain evidence="1">JB14</strain>
    </source>
</reference>
<evidence type="ECO:0000313" key="1">
    <source>
        <dbReference type="EMBL" id="KAE9392172.1"/>
    </source>
</evidence>
<dbReference type="Proteomes" id="UP000799118">
    <property type="component" value="Unassembled WGS sequence"/>
</dbReference>
<dbReference type="EMBL" id="ML769602">
    <property type="protein sequence ID" value="KAE9392172.1"/>
    <property type="molecule type" value="Genomic_DNA"/>
</dbReference>
<gene>
    <name evidence="1" type="ORF">BT96DRAFT_1000584</name>
</gene>
<name>A0A6A4H1W7_9AGAR</name>
<organism evidence="1 2">
    <name type="scientific">Gymnopus androsaceus JB14</name>
    <dbReference type="NCBI Taxonomy" id="1447944"/>
    <lineage>
        <taxon>Eukaryota</taxon>
        <taxon>Fungi</taxon>
        <taxon>Dikarya</taxon>
        <taxon>Basidiomycota</taxon>
        <taxon>Agaricomycotina</taxon>
        <taxon>Agaricomycetes</taxon>
        <taxon>Agaricomycetidae</taxon>
        <taxon>Agaricales</taxon>
        <taxon>Marasmiineae</taxon>
        <taxon>Omphalotaceae</taxon>
        <taxon>Gymnopus</taxon>
    </lineage>
</organism>
<evidence type="ECO:0000313" key="2">
    <source>
        <dbReference type="Proteomes" id="UP000799118"/>
    </source>
</evidence>
<sequence length="122" mass="13891">MILKEVAITKNGHNRTTERNFATAGKTNFLPVDASKDTNMQIRFFMASSKAYAKIATGDIVVISMERKPKHPWIWAANDEFWNAELTVLWDSISIDKTLKIMHQEDIWKAVNGPMPEVAKPM</sequence>
<dbReference type="AlphaFoldDB" id="A0A6A4H1W7"/>
<proteinExistence type="predicted"/>
<protein>
    <submittedName>
        <fullName evidence="1">Uncharacterized protein</fullName>
    </submittedName>
</protein>
<accession>A0A6A4H1W7</accession>
<keyword evidence="2" id="KW-1185">Reference proteome</keyword>